<proteinExistence type="predicted"/>
<keyword evidence="9" id="KW-0739">Sodium transport</keyword>
<evidence type="ECO:0000256" key="3">
    <source>
        <dbReference type="ARBA" id="ARBA00022449"/>
    </source>
</evidence>
<feature type="transmembrane region" description="Helical" evidence="10">
    <location>
        <begin position="72"/>
        <end position="90"/>
    </location>
</feature>
<evidence type="ECO:0000259" key="11">
    <source>
        <dbReference type="Pfam" id="PF00999"/>
    </source>
</evidence>
<feature type="transmembrane region" description="Helical" evidence="10">
    <location>
        <begin position="346"/>
        <end position="364"/>
    </location>
</feature>
<dbReference type="AlphaFoldDB" id="A0A2H0U7H1"/>
<protein>
    <submittedName>
        <fullName evidence="12">Cation:proton antiporter</fullName>
    </submittedName>
</protein>
<evidence type="ECO:0000256" key="7">
    <source>
        <dbReference type="ARBA" id="ARBA00023065"/>
    </source>
</evidence>
<evidence type="ECO:0000256" key="4">
    <source>
        <dbReference type="ARBA" id="ARBA00022692"/>
    </source>
</evidence>
<dbReference type="GO" id="GO:0016020">
    <property type="term" value="C:membrane"/>
    <property type="evidence" value="ECO:0007669"/>
    <property type="project" value="UniProtKB-SubCell"/>
</dbReference>
<feature type="domain" description="Cation/H+ exchanger transmembrane" evidence="11">
    <location>
        <begin position="49"/>
        <end position="302"/>
    </location>
</feature>
<sequence length="469" mass="48998">MKRVLSSPRSAFFAAVGAGVCLTVPWTSLFAAEGAAGHAAPLTLLWIAVILLLAKMSSLIERWGQPAVLGELAIGVLIGNLALVGISIFEPIKADHIIAFLAELGVIILLFQIGLETNIRRMREVGINALLVAVIGVAAPFILGTYVVGPLLLPGLEQTVYLFLGAALTATSVGITARVFKDVGALQSREAQIVLGAAVIDDVLGLIILAVVSAIVTVGVVTAGAVGLIFFKALAFLGGAIFLGQMFAPKISLLFSKISTGIGMKFTLAFSFGLVFAYLAGLIGLAPIVGAFAAGLVLDPVVFRYFRSPEAVEELQSALGEEADERVRTRVESVMRHQNTKHVEELIEPIAFFLVPIFFVHVGMQVDLATFADLPILLTALGLTAAAFIGKLVAGLAAGKGANKWIVGFGMVPRGEVGLIFATIGASLGVITGGVFSVIVIMVILTTLVTPPILSILLRRRAAAEMPAA</sequence>
<name>A0A2H0U7H1_9BACT</name>
<dbReference type="InterPro" id="IPR038770">
    <property type="entry name" value="Na+/solute_symporter_sf"/>
</dbReference>
<dbReference type="Gene3D" id="1.20.1530.20">
    <property type="match status" value="2"/>
</dbReference>
<accession>A0A2H0U7H1</accession>
<comment type="caution">
    <text evidence="12">The sequence shown here is derived from an EMBL/GenBank/DDBJ whole genome shotgun (WGS) entry which is preliminary data.</text>
</comment>
<feature type="transmembrane region" description="Helical" evidence="10">
    <location>
        <begin position="192"/>
        <end position="216"/>
    </location>
</feature>
<feature type="domain" description="Cation/H+ exchanger transmembrane" evidence="11">
    <location>
        <begin position="337"/>
        <end position="459"/>
    </location>
</feature>
<feature type="transmembrane region" description="Helical" evidence="10">
    <location>
        <begin position="434"/>
        <end position="458"/>
    </location>
</feature>
<feature type="transmembrane region" description="Helical" evidence="10">
    <location>
        <begin position="96"/>
        <end position="115"/>
    </location>
</feature>
<feature type="transmembrane region" description="Helical" evidence="10">
    <location>
        <begin position="376"/>
        <end position="398"/>
    </location>
</feature>
<dbReference type="EMBL" id="PFBM01000017">
    <property type="protein sequence ID" value="PIR82363.1"/>
    <property type="molecule type" value="Genomic_DNA"/>
</dbReference>
<feature type="transmembrane region" description="Helical" evidence="10">
    <location>
        <begin position="160"/>
        <end position="180"/>
    </location>
</feature>
<evidence type="ECO:0000256" key="6">
    <source>
        <dbReference type="ARBA" id="ARBA00023053"/>
    </source>
</evidence>
<feature type="transmembrane region" description="Helical" evidence="10">
    <location>
        <begin position="222"/>
        <end position="244"/>
    </location>
</feature>
<feature type="transmembrane region" description="Helical" evidence="10">
    <location>
        <begin position="41"/>
        <end position="60"/>
    </location>
</feature>
<feature type="transmembrane region" description="Helical" evidence="10">
    <location>
        <begin position="276"/>
        <end position="298"/>
    </location>
</feature>
<keyword evidence="3" id="KW-0050">Antiport</keyword>
<dbReference type="PANTHER" id="PTHR43562">
    <property type="entry name" value="NAPA-TYPE SODIUM/HYDROGEN ANTIPORTER"/>
    <property type="match status" value="1"/>
</dbReference>
<evidence type="ECO:0000256" key="2">
    <source>
        <dbReference type="ARBA" id="ARBA00022448"/>
    </source>
</evidence>
<keyword evidence="2" id="KW-0813">Transport</keyword>
<dbReference type="InterPro" id="IPR006153">
    <property type="entry name" value="Cation/H_exchanger_TM"/>
</dbReference>
<dbReference type="GO" id="GO:0006814">
    <property type="term" value="P:sodium ion transport"/>
    <property type="evidence" value="ECO:0007669"/>
    <property type="project" value="UniProtKB-KW"/>
</dbReference>
<keyword evidence="6" id="KW-0915">Sodium</keyword>
<feature type="transmembrane region" description="Helical" evidence="10">
    <location>
        <begin position="405"/>
        <end position="428"/>
    </location>
</feature>
<evidence type="ECO:0000256" key="5">
    <source>
        <dbReference type="ARBA" id="ARBA00022989"/>
    </source>
</evidence>
<evidence type="ECO:0000313" key="12">
    <source>
        <dbReference type="EMBL" id="PIR82363.1"/>
    </source>
</evidence>
<keyword evidence="8 10" id="KW-0472">Membrane</keyword>
<reference evidence="13" key="1">
    <citation type="submission" date="2017-09" db="EMBL/GenBank/DDBJ databases">
        <title>Depth-based differentiation of microbial function through sediment-hosted aquifers and enrichment of novel symbionts in the deep terrestrial subsurface.</title>
        <authorList>
            <person name="Probst A.J."/>
            <person name="Ladd B."/>
            <person name="Jarett J.K."/>
            <person name="Geller-Mcgrath D.E."/>
            <person name="Sieber C.M.K."/>
            <person name="Emerson J.B."/>
            <person name="Anantharaman K."/>
            <person name="Thomas B.C."/>
            <person name="Malmstrom R."/>
            <person name="Stieglmeier M."/>
            <person name="Klingl A."/>
            <person name="Woyke T."/>
            <person name="Ryan C.M."/>
            <person name="Banfield J.F."/>
        </authorList>
    </citation>
    <scope>NUCLEOTIDE SEQUENCE [LARGE SCALE GENOMIC DNA]</scope>
</reference>
<evidence type="ECO:0000256" key="8">
    <source>
        <dbReference type="ARBA" id="ARBA00023136"/>
    </source>
</evidence>
<keyword evidence="7" id="KW-0406">Ion transport</keyword>
<comment type="subcellular location">
    <subcellularLocation>
        <location evidence="1">Membrane</location>
        <topology evidence="1">Multi-pass membrane protein</topology>
    </subcellularLocation>
</comment>
<gene>
    <name evidence="12" type="ORF">COU20_02805</name>
</gene>
<organism evidence="12 13">
    <name type="scientific">Candidatus Kaiserbacteria bacterium CG10_big_fil_rev_8_21_14_0_10_59_10</name>
    <dbReference type="NCBI Taxonomy" id="1974612"/>
    <lineage>
        <taxon>Bacteria</taxon>
        <taxon>Candidatus Kaiseribacteriota</taxon>
    </lineage>
</organism>
<dbReference type="Pfam" id="PF00999">
    <property type="entry name" value="Na_H_Exchanger"/>
    <property type="match status" value="2"/>
</dbReference>
<feature type="transmembrane region" description="Helical" evidence="10">
    <location>
        <begin position="251"/>
        <end position="270"/>
    </location>
</feature>
<evidence type="ECO:0000256" key="10">
    <source>
        <dbReference type="SAM" id="Phobius"/>
    </source>
</evidence>
<evidence type="ECO:0000256" key="9">
    <source>
        <dbReference type="ARBA" id="ARBA00023201"/>
    </source>
</evidence>
<dbReference type="GO" id="GO:0015297">
    <property type="term" value="F:antiporter activity"/>
    <property type="evidence" value="ECO:0007669"/>
    <property type="project" value="UniProtKB-KW"/>
</dbReference>
<dbReference type="PANTHER" id="PTHR43562:SF3">
    <property type="entry name" value="SODIUM ION_PROTON EXCHANGER (EUROFUNG)"/>
    <property type="match status" value="1"/>
</dbReference>
<dbReference type="Proteomes" id="UP000231379">
    <property type="component" value="Unassembled WGS sequence"/>
</dbReference>
<keyword evidence="5 10" id="KW-1133">Transmembrane helix</keyword>
<dbReference type="GO" id="GO:1902600">
    <property type="term" value="P:proton transmembrane transport"/>
    <property type="evidence" value="ECO:0007669"/>
    <property type="project" value="InterPro"/>
</dbReference>
<evidence type="ECO:0000256" key="1">
    <source>
        <dbReference type="ARBA" id="ARBA00004141"/>
    </source>
</evidence>
<keyword evidence="4 10" id="KW-0812">Transmembrane</keyword>
<evidence type="ECO:0000313" key="13">
    <source>
        <dbReference type="Proteomes" id="UP000231379"/>
    </source>
</evidence>
<feature type="transmembrane region" description="Helical" evidence="10">
    <location>
        <begin position="127"/>
        <end position="148"/>
    </location>
</feature>